<feature type="compositionally biased region" description="Polar residues" evidence="2">
    <location>
        <begin position="234"/>
        <end position="257"/>
    </location>
</feature>
<feature type="region of interest" description="Disordered" evidence="2">
    <location>
        <begin position="199"/>
        <end position="306"/>
    </location>
</feature>
<sequence>MANKMSSRDSEKPCRKCKKVLGACPNKCLESLHAISGGIRKSKGSAVTPDERPKRRFTTSIQRTALAMQKLRRRKHFKRTRLDAAARDVAVEYGDHVDEDLTFAIPDNVVDAQIRIGHIRVCGEDSDGETLYKVTPRAKRKLDDALDSIEQEVEGLRGVLRDQRMKKLVPLAFADRVSPTGKWNLADIGRELDDLDGSRNAARKRTSQGIQTSESSIQFIGNDPENPMDVDNFVPSSTQDPPSEPVVQTTSFTSLEGSTLIPSSIYPTPSPSNASPGESSRLATPPPSSPTPQPSGFGGTTPSLWLDTNTQLPMPGGFPVTPSPTPGQLVYQLDSALAETNTFNGALAKEIEEFKSQLAFLRSAVWTFLCSAVRWKLNFERSQNEHAETKKTLSDCEARKMELEREKSQLETDVTKLQTKYDKLSAWYADQQTKAMELAQQQMNLLSRPVDLTAI</sequence>
<feature type="compositionally biased region" description="Low complexity" evidence="2">
    <location>
        <begin position="258"/>
        <end position="267"/>
    </location>
</feature>
<evidence type="ECO:0000256" key="2">
    <source>
        <dbReference type="SAM" id="MobiDB-lite"/>
    </source>
</evidence>
<keyword evidence="4" id="KW-1185">Reference proteome</keyword>
<protein>
    <submittedName>
        <fullName evidence="3">Uncharacterized protein</fullName>
    </submittedName>
</protein>
<dbReference type="VEuPathDB" id="FungiDB:BD410DRAFT_279414"/>
<dbReference type="EMBL" id="ML170178">
    <property type="protein sequence ID" value="TDL21806.1"/>
    <property type="molecule type" value="Genomic_DNA"/>
</dbReference>
<accession>A0A4Y7Q3F2</accession>
<evidence type="ECO:0000313" key="3">
    <source>
        <dbReference type="EMBL" id="TDL21806.1"/>
    </source>
</evidence>
<gene>
    <name evidence="3" type="ORF">BD410DRAFT_279414</name>
</gene>
<dbReference type="AlphaFoldDB" id="A0A4Y7Q3F2"/>
<feature type="compositionally biased region" description="Pro residues" evidence="2">
    <location>
        <begin position="284"/>
        <end position="293"/>
    </location>
</feature>
<dbReference type="Proteomes" id="UP000294933">
    <property type="component" value="Unassembled WGS sequence"/>
</dbReference>
<feature type="compositionally biased region" description="Polar residues" evidence="2">
    <location>
        <begin position="273"/>
        <end position="282"/>
    </location>
</feature>
<proteinExistence type="predicted"/>
<keyword evidence="1" id="KW-0175">Coiled coil</keyword>
<name>A0A4Y7Q3F2_9AGAM</name>
<reference evidence="3 4" key="1">
    <citation type="submission" date="2018-06" db="EMBL/GenBank/DDBJ databases">
        <title>A transcriptomic atlas of mushroom development highlights an independent origin of complex multicellularity.</title>
        <authorList>
            <consortium name="DOE Joint Genome Institute"/>
            <person name="Krizsan K."/>
            <person name="Almasi E."/>
            <person name="Merenyi Z."/>
            <person name="Sahu N."/>
            <person name="Viragh M."/>
            <person name="Koszo T."/>
            <person name="Mondo S."/>
            <person name="Kiss B."/>
            <person name="Balint B."/>
            <person name="Kues U."/>
            <person name="Barry K."/>
            <person name="Hegedus J.C."/>
            <person name="Henrissat B."/>
            <person name="Johnson J."/>
            <person name="Lipzen A."/>
            <person name="Ohm R."/>
            <person name="Nagy I."/>
            <person name="Pangilinan J."/>
            <person name="Yan J."/>
            <person name="Xiong Y."/>
            <person name="Grigoriev I.V."/>
            <person name="Hibbett D.S."/>
            <person name="Nagy L.G."/>
        </authorList>
    </citation>
    <scope>NUCLEOTIDE SEQUENCE [LARGE SCALE GENOMIC DNA]</scope>
    <source>
        <strain evidence="3 4">SZMC22713</strain>
    </source>
</reference>
<evidence type="ECO:0000313" key="4">
    <source>
        <dbReference type="Proteomes" id="UP000294933"/>
    </source>
</evidence>
<feature type="coiled-coil region" evidence="1">
    <location>
        <begin position="139"/>
        <end position="166"/>
    </location>
</feature>
<feature type="coiled-coil region" evidence="1">
    <location>
        <begin position="386"/>
        <end position="420"/>
    </location>
</feature>
<feature type="compositionally biased region" description="Polar residues" evidence="2">
    <location>
        <begin position="207"/>
        <end position="219"/>
    </location>
</feature>
<organism evidence="3 4">
    <name type="scientific">Rickenella mellea</name>
    <dbReference type="NCBI Taxonomy" id="50990"/>
    <lineage>
        <taxon>Eukaryota</taxon>
        <taxon>Fungi</taxon>
        <taxon>Dikarya</taxon>
        <taxon>Basidiomycota</taxon>
        <taxon>Agaricomycotina</taxon>
        <taxon>Agaricomycetes</taxon>
        <taxon>Hymenochaetales</taxon>
        <taxon>Rickenellaceae</taxon>
        <taxon>Rickenella</taxon>
    </lineage>
</organism>
<evidence type="ECO:0000256" key="1">
    <source>
        <dbReference type="SAM" id="Coils"/>
    </source>
</evidence>